<reference evidence="3 4" key="1">
    <citation type="submission" date="2019-07" db="EMBL/GenBank/DDBJ databases">
        <title>Finished genome of Venturia effusa.</title>
        <authorList>
            <person name="Young C.A."/>
            <person name="Cox M.P."/>
            <person name="Ganley A.R.D."/>
            <person name="David W.J."/>
        </authorList>
    </citation>
    <scope>NUCLEOTIDE SEQUENCE [LARGE SCALE GENOMIC DNA]</scope>
    <source>
        <strain evidence="4">albino</strain>
    </source>
</reference>
<name>A0A517LBC5_9PEZI</name>
<accession>A0A517LBC5</accession>
<evidence type="ECO:0000313" key="4">
    <source>
        <dbReference type="Proteomes" id="UP000316270"/>
    </source>
</evidence>
<feature type="region of interest" description="Disordered" evidence="1">
    <location>
        <begin position="154"/>
        <end position="173"/>
    </location>
</feature>
<feature type="compositionally biased region" description="Gly residues" evidence="1">
    <location>
        <begin position="154"/>
        <end position="166"/>
    </location>
</feature>
<gene>
    <name evidence="3" type="ORF">FKW77_008271</name>
</gene>
<keyword evidence="4" id="KW-1185">Reference proteome</keyword>
<dbReference type="EMBL" id="CP042192">
    <property type="protein sequence ID" value="QDS72939.1"/>
    <property type="molecule type" value="Genomic_DNA"/>
</dbReference>
<evidence type="ECO:0000256" key="1">
    <source>
        <dbReference type="SAM" id="MobiDB-lite"/>
    </source>
</evidence>
<feature type="region of interest" description="Disordered" evidence="1">
    <location>
        <begin position="37"/>
        <end position="64"/>
    </location>
</feature>
<dbReference type="Proteomes" id="UP000316270">
    <property type="component" value="Chromosome 8"/>
</dbReference>
<dbReference type="AlphaFoldDB" id="A0A517LBC5"/>
<evidence type="ECO:0008006" key="5">
    <source>
        <dbReference type="Google" id="ProtNLM"/>
    </source>
</evidence>
<feature type="signal peptide" evidence="2">
    <location>
        <begin position="1"/>
        <end position="24"/>
    </location>
</feature>
<sequence>MRISSTHAAIIWPVMAMAYPHAYAHSNDLATQTATKITASSTTTPPTSIEATTTSSPNASCSPTASTTAACTVTSAKLANPLLLGLMKGVCKTYISTVTSTNHVNCGGCVLETVAFYQGHGPAVRPCTTTETLASTVTWTLACANSTGMASVTGTGGDGVGEGGIVDRGMDSE</sequence>
<evidence type="ECO:0000256" key="2">
    <source>
        <dbReference type="SAM" id="SignalP"/>
    </source>
</evidence>
<keyword evidence="2" id="KW-0732">Signal</keyword>
<feature type="chain" id="PRO_5021844606" description="Cyanovirin-N domain-containing protein" evidence="2">
    <location>
        <begin position="25"/>
        <end position="173"/>
    </location>
</feature>
<evidence type="ECO:0000313" key="3">
    <source>
        <dbReference type="EMBL" id="QDS72939.1"/>
    </source>
</evidence>
<dbReference type="OrthoDB" id="10563190at2759"/>
<protein>
    <recommendedName>
        <fullName evidence="5">Cyanovirin-N domain-containing protein</fullName>
    </recommendedName>
</protein>
<proteinExistence type="predicted"/>
<organism evidence="3 4">
    <name type="scientific">Venturia effusa</name>
    <dbReference type="NCBI Taxonomy" id="50376"/>
    <lineage>
        <taxon>Eukaryota</taxon>
        <taxon>Fungi</taxon>
        <taxon>Dikarya</taxon>
        <taxon>Ascomycota</taxon>
        <taxon>Pezizomycotina</taxon>
        <taxon>Dothideomycetes</taxon>
        <taxon>Pleosporomycetidae</taxon>
        <taxon>Venturiales</taxon>
        <taxon>Venturiaceae</taxon>
        <taxon>Venturia</taxon>
    </lineage>
</organism>